<sequence length="49" mass="5595">MNIIYIWTLFYGPTMDIWACGCILAEMVLGGPIFSGNSEANQLFIIFRY</sequence>
<evidence type="ECO:0000313" key="2">
    <source>
        <dbReference type="Proteomes" id="UP000238479"/>
    </source>
</evidence>
<keyword evidence="2" id="KW-1185">Reference proteome</keyword>
<reference evidence="1 2" key="1">
    <citation type="journal article" date="2018" name="Nat. Genet.">
        <title>The Rosa genome provides new insights in the design of modern roses.</title>
        <authorList>
            <person name="Bendahmane M."/>
        </authorList>
    </citation>
    <scope>NUCLEOTIDE SEQUENCE [LARGE SCALE GENOMIC DNA]</scope>
    <source>
        <strain evidence="2">cv. Old Blush</strain>
    </source>
</reference>
<dbReference type="AlphaFoldDB" id="A0A2P6R864"/>
<dbReference type="InterPro" id="IPR011009">
    <property type="entry name" value="Kinase-like_dom_sf"/>
</dbReference>
<protein>
    <recommendedName>
        <fullName evidence="3">Protein kinase domain-containing protein</fullName>
    </recommendedName>
</protein>
<evidence type="ECO:0008006" key="3">
    <source>
        <dbReference type="Google" id="ProtNLM"/>
    </source>
</evidence>
<accession>A0A2P6R864</accession>
<dbReference type="Gramene" id="PRQ42623">
    <property type="protein sequence ID" value="PRQ42623"/>
    <property type="gene ID" value="RchiOBHm_Chr3g0459641"/>
</dbReference>
<dbReference type="Gene3D" id="1.10.510.10">
    <property type="entry name" value="Transferase(Phosphotransferase) domain 1"/>
    <property type="match status" value="1"/>
</dbReference>
<name>A0A2P6R864_ROSCH</name>
<dbReference type="STRING" id="74649.A0A2P6R864"/>
<dbReference type="Proteomes" id="UP000238479">
    <property type="component" value="Chromosome 3"/>
</dbReference>
<dbReference type="GO" id="GO:0016740">
    <property type="term" value="F:transferase activity"/>
    <property type="evidence" value="ECO:0007669"/>
    <property type="project" value="UniProtKB-KW"/>
</dbReference>
<dbReference type="SUPFAM" id="SSF56112">
    <property type="entry name" value="Protein kinase-like (PK-like)"/>
    <property type="match status" value="1"/>
</dbReference>
<keyword evidence="1" id="KW-0808">Transferase</keyword>
<evidence type="ECO:0000313" key="1">
    <source>
        <dbReference type="EMBL" id="PRQ42623.1"/>
    </source>
</evidence>
<comment type="caution">
    <text evidence="1">The sequence shown here is derived from an EMBL/GenBank/DDBJ whole genome shotgun (WGS) entry which is preliminary data.</text>
</comment>
<dbReference type="EMBL" id="PDCK01000041">
    <property type="protein sequence ID" value="PRQ42623.1"/>
    <property type="molecule type" value="Genomic_DNA"/>
</dbReference>
<gene>
    <name evidence="1" type="ORF">RchiOBHm_Chr3g0459641</name>
</gene>
<proteinExistence type="predicted"/>
<organism evidence="1 2">
    <name type="scientific">Rosa chinensis</name>
    <name type="common">China rose</name>
    <dbReference type="NCBI Taxonomy" id="74649"/>
    <lineage>
        <taxon>Eukaryota</taxon>
        <taxon>Viridiplantae</taxon>
        <taxon>Streptophyta</taxon>
        <taxon>Embryophyta</taxon>
        <taxon>Tracheophyta</taxon>
        <taxon>Spermatophyta</taxon>
        <taxon>Magnoliopsida</taxon>
        <taxon>eudicotyledons</taxon>
        <taxon>Gunneridae</taxon>
        <taxon>Pentapetalae</taxon>
        <taxon>rosids</taxon>
        <taxon>fabids</taxon>
        <taxon>Rosales</taxon>
        <taxon>Rosaceae</taxon>
        <taxon>Rosoideae</taxon>
        <taxon>Rosoideae incertae sedis</taxon>
        <taxon>Rosa</taxon>
    </lineage>
</organism>